<proteinExistence type="predicted"/>
<protein>
    <submittedName>
        <fullName evidence="1">Uncharacterized protein</fullName>
    </submittedName>
</protein>
<evidence type="ECO:0000313" key="2">
    <source>
        <dbReference type="Proteomes" id="UP000677054"/>
    </source>
</evidence>
<dbReference type="EMBL" id="LR907440">
    <property type="protein sequence ID" value="CAD7254121.1"/>
    <property type="molecule type" value="Genomic_DNA"/>
</dbReference>
<sequence length="185" mass="20849">TTPPVDTFTSLVHPDWERAGLKKVKTSLPHYFPRMPADKIEAWKMFSLDTLELVKFSSPEAIIGSVGSRRQGACSGTEDLQPGMLAAVYTYDEVSRPWLGEVQAIEDGDTVKIHWYMGGYPKSWKPMSGTNSTSSVHSESLLLWGFTLTEKSQQLTSETAAELKWLYQETDNRMTIQQDRISEEV</sequence>
<evidence type="ECO:0000313" key="1">
    <source>
        <dbReference type="EMBL" id="CAD7254121.1"/>
    </source>
</evidence>
<reference evidence="1" key="1">
    <citation type="submission" date="2020-11" db="EMBL/GenBank/DDBJ databases">
        <authorList>
            <person name="Tran Van P."/>
        </authorList>
    </citation>
    <scope>NUCLEOTIDE SEQUENCE</scope>
</reference>
<dbReference type="Proteomes" id="UP000677054">
    <property type="component" value="Unassembled WGS sequence"/>
</dbReference>
<gene>
    <name evidence="1" type="ORF">DSTB1V02_LOCUS13867</name>
</gene>
<dbReference type="AlphaFoldDB" id="A0A7R9AHP6"/>
<keyword evidence="2" id="KW-1185">Reference proteome</keyword>
<feature type="non-terminal residue" evidence="1">
    <location>
        <position position="1"/>
    </location>
</feature>
<accession>A0A7R9AHP6</accession>
<organism evidence="1">
    <name type="scientific">Darwinula stevensoni</name>
    <dbReference type="NCBI Taxonomy" id="69355"/>
    <lineage>
        <taxon>Eukaryota</taxon>
        <taxon>Metazoa</taxon>
        <taxon>Ecdysozoa</taxon>
        <taxon>Arthropoda</taxon>
        <taxon>Crustacea</taxon>
        <taxon>Oligostraca</taxon>
        <taxon>Ostracoda</taxon>
        <taxon>Podocopa</taxon>
        <taxon>Podocopida</taxon>
        <taxon>Darwinulocopina</taxon>
        <taxon>Darwinuloidea</taxon>
        <taxon>Darwinulidae</taxon>
        <taxon>Darwinula</taxon>
    </lineage>
</organism>
<dbReference type="EMBL" id="CAJPEV010007923">
    <property type="protein sequence ID" value="CAG0905007.1"/>
    <property type="molecule type" value="Genomic_DNA"/>
</dbReference>
<name>A0A7R9AHP6_9CRUS</name>